<evidence type="ECO:0000313" key="9">
    <source>
        <dbReference type="Proteomes" id="UP000029084"/>
    </source>
</evidence>
<evidence type="ECO:0000313" key="12">
    <source>
        <dbReference type="Proteomes" id="UP000062398"/>
    </source>
</evidence>
<dbReference type="PATRIC" id="fig|43687.5.peg.1748"/>
<dbReference type="Proteomes" id="UP000062475">
    <property type="component" value="Chromosome"/>
</dbReference>
<dbReference type="CDD" id="cd04433">
    <property type="entry name" value="AFD_class_I"/>
    <property type="match status" value="1"/>
</dbReference>
<evidence type="ECO:0000313" key="13">
    <source>
        <dbReference type="Proteomes" id="UP000062475"/>
    </source>
</evidence>
<dbReference type="OrthoDB" id="193284at2157"/>
<dbReference type="InterPro" id="IPR000873">
    <property type="entry name" value="AMP-dep_synth/lig_dom"/>
</dbReference>
<evidence type="ECO:0000313" key="3">
    <source>
        <dbReference type="EMBL" id="AIM27754.1"/>
    </source>
</evidence>
<evidence type="ECO:0000313" key="7">
    <source>
        <dbReference type="EMBL" id="AKV81345.1"/>
    </source>
</evidence>
<dbReference type="PANTHER" id="PTHR24096">
    <property type="entry name" value="LONG-CHAIN-FATTY-ACID--COA LIGASE"/>
    <property type="match status" value="1"/>
</dbReference>
<organism evidence="3 9">
    <name type="scientific">Metallosphaera sedula</name>
    <dbReference type="NCBI Taxonomy" id="43687"/>
    <lineage>
        <taxon>Archaea</taxon>
        <taxon>Thermoproteota</taxon>
        <taxon>Thermoprotei</taxon>
        <taxon>Sulfolobales</taxon>
        <taxon>Sulfolobaceae</taxon>
        <taxon>Metallosphaera</taxon>
    </lineage>
</organism>
<evidence type="ECO:0000313" key="11">
    <source>
        <dbReference type="Proteomes" id="UP000061362"/>
    </source>
</evidence>
<protein>
    <submittedName>
        <fullName evidence="3 4">AMP-dependent synthetase</fullName>
    </submittedName>
</protein>
<evidence type="ECO:0000313" key="6">
    <source>
        <dbReference type="EMBL" id="AKV79100.1"/>
    </source>
</evidence>
<evidence type="ECO:0000313" key="4">
    <source>
        <dbReference type="EMBL" id="AKV74611.1"/>
    </source>
</evidence>
<evidence type="ECO:0000313" key="5">
    <source>
        <dbReference type="EMBL" id="AKV76849.1"/>
    </source>
</evidence>
<keyword evidence="3" id="KW-0436">Ligase</keyword>
<dbReference type="EMBL" id="CP008822">
    <property type="protein sequence ID" value="AIM27754.1"/>
    <property type="molecule type" value="Genomic_DNA"/>
</dbReference>
<name>A0A088E5L3_9CREN</name>
<dbReference type="EMBL" id="CP012173">
    <property type="protein sequence ID" value="AKV76849.1"/>
    <property type="molecule type" value="Genomic_DNA"/>
</dbReference>
<gene>
    <name evidence="3" type="ORF">HA72_1615</name>
    <name evidence="4" type="ORF">MsedA_1643</name>
    <name evidence="5" type="ORF">MsedB_1645</name>
    <name evidence="6" type="ORF">MsedC_1643</name>
    <name evidence="7" type="ORF">MsedD_1644</name>
    <name evidence="8" type="ORF">MsedE_1646</name>
</gene>
<dbReference type="GeneID" id="91756122"/>
<dbReference type="SUPFAM" id="SSF56801">
    <property type="entry name" value="Acetyl-CoA synthetase-like"/>
    <property type="match status" value="1"/>
</dbReference>
<dbReference type="EMBL" id="CP012176">
    <property type="protein sequence ID" value="AKV83578.1"/>
    <property type="molecule type" value="Genomic_DNA"/>
</dbReference>
<dbReference type="Proteomes" id="UP000029084">
    <property type="component" value="Chromosome"/>
</dbReference>
<evidence type="ECO:0000313" key="10">
    <source>
        <dbReference type="Proteomes" id="UP000056255"/>
    </source>
</evidence>
<dbReference type="Pfam" id="PF13193">
    <property type="entry name" value="AMP-binding_C"/>
    <property type="match status" value="1"/>
</dbReference>
<dbReference type="EMBL" id="CP012175">
    <property type="protein sequence ID" value="AKV81345.1"/>
    <property type="molecule type" value="Genomic_DNA"/>
</dbReference>
<dbReference type="GO" id="GO:0016405">
    <property type="term" value="F:CoA-ligase activity"/>
    <property type="evidence" value="ECO:0007669"/>
    <property type="project" value="TreeGrafter"/>
</dbReference>
<evidence type="ECO:0000313" key="8">
    <source>
        <dbReference type="EMBL" id="AKV83578.1"/>
    </source>
</evidence>
<reference evidence="3 9" key="1">
    <citation type="journal article" date="2014" name="J. Bacteriol.">
        <title>Role of an Archaeal PitA Transporter in the Copper and Arsenic Resistance of Metallosphaera sedula, an Extreme Thermoacidophile.</title>
        <authorList>
            <person name="McCarthy S."/>
            <person name="Ai C."/>
            <person name="Wheaton G."/>
            <person name="Tevatia R."/>
            <person name="Eckrich V."/>
            <person name="Kelly R."/>
            <person name="Blum P."/>
        </authorList>
    </citation>
    <scope>NUCLEOTIDE SEQUENCE [LARGE SCALE GENOMIC DNA]</scope>
    <source>
        <strain evidence="3 9">CuR1</strain>
    </source>
</reference>
<dbReference type="Gene3D" id="3.40.50.12780">
    <property type="entry name" value="N-terminal domain of ligase-like"/>
    <property type="match status" value="1"/>
</dbReference>
<dbReference type="InterPro" id="IPR042099">
    <property type="entry name" value="ANL_N_sf"/>
</dbReference>
<dbReference type="OMA" id="ICVRAPH"/>
<dbReference type="EMBL" id="CP012174">
    <property type="protein sequence ID" value="AKV79100.1"/>
    <property type="molecule type" value="Genomic_DNA"/>
</dbReference>
<dbReference type="Pfam" id="PF00501">
    <property type="entry name" value="AMP-binding"/>
    <property type="match status" value="2"/>
</dbReference>
<evidence type="ECO:0000313" key="14">
    <source>
        <dbReference type="Proteomes" id="UP000068832"/>
    </source>
</evidence>
<reference evidence="11 12" key="2">
    <citation type="journal article" date="2015" name="Genome Announc.">
        <title>Complete Genome Sequences of Evolved Arsenate-Resistant Metallosphaera sedula Strains.</title>
        <authorList>
            <person name="Ai C."/>
            <person name="McCarthy S."/>
            <person name="Schackwitz W."/>
            <person name="Martin J."/>
            <person name="Lipzen A."/>
            <person name="Blum P."/>
        </authorList>
    </citation>
    <scope>NUCLEOTIDE SEQUENCE [LARGE SCALE GENOMIC DNA]</scope>
    <source>
        <strain evidence="6 12">ARS120-1</strain>
        <strain evidence="7 11">ARS120-2</strain>
        <strain evidence="4 14">ARS50-1</strain>
        <strain evidence="5 13">ARS50-2</strain>
    </source>
</reference>
<accession>A0A088E5L3</accession>
<dbReference type="InterPro" id="IPR045851">
    <property type="entry name" value="AMP-bd_C_sf"/>
</dbReference>
<dbReference type="InterPro" id="IPR025110">
    <property type="entry name" value="AMP-bd_C"/>
</dbReference>
<proteinExistence type="predicted"/>
<dbReference type="Gene3D" id="3.30.300.30">
    <property type="match status" value="1"/>
</dbReference>
<dbReference type="Proteomes" id="UP000056255">
    <property type="component" value="Chromosome"/>
</dbReference>
<dbReference type="Proteomes" id="UP000068832">
    <property type="component" value="Chromosome"/>
</dbReference>
<dbReference type="RefSeq" id="WP_012021557.1">
    <property type="nucleotide sequence ID" value="NZ_AP019770.1"/>
</dbReference>
<dbReference type="AlphaFoldDB" id="A0A088E5L3"/>
<feature type="domain" description="AMP-dependent synthetase/ligase" evidence="1">
    <location>
        <begin position="24"/>
        <end position="111"/>
    </location>
</feature>
<dbReference type="EMBL" id="CP012172">
    <property type="protein sequence ID" value="AKV74611.1"/>
    <property type="molecule type" value="Genomic_DNA"/>
</dbReference>
<evidence type="ECO:0000259" key="1">
    <source>
        <dbReference type="Pfam" id="PF00501"/>
    </source>
</evidence>
<evidence type="ECO:0000259" key="2">
    <source>
        <dbReference type="Pfam" id="PF13193"/>
    </source>
</evidence>
<sequence>MSIAKLLEKWSKVRPNSYLIPGVMTYEQARDRVARLASKIPERGVVAHFMFNSAESVLSYIAGFWAGTKVVAIDPLTSAEDLRFILEDSSPDMILVDQETLSREKEVLKDFKAVIPSFEGEVKERPEEYNDNTPGLSYYYAGIAGRTMEVIHSGSRVEFNDRVLYESIGLSRISTILTVPIAHVLGNSVLGVTLEAGGQLIPVKKFDPVQASEMINTNNVNFLATVPMVYDSLIERGHGLQSLEVCISTAAPLFPNTVKGFKEKFGKDIIQQYGFTEGLVLTLQPRDITGIITIGKPLKHVDIKVVMEDGKDAMPGEVGELWAKAPWLMLGYKDTKENDRVWYNGWLKTGDLVSIDERGLLFFKGVKKRMLKYKGYPIFPRDLESILLTHPAVEKAEVVGEDAGNLGQEPVAKVTLRKKVSEQELLDYVNSKVAFYKKLKRIYIVNKLE</sequence>
<dbReference type="Proteomes" id="UP000061362">
    <property type="component" value="Chromosome"/>
</dbReference>
<reference evidence="8 10" key="3">
    <citation type="submission" date="2015-07" db="EMBL/GenBank/DDBJ databases">
        <title>Physiological, transcriptional responses and genome re-sequencing of acid resistant extremely thermoacidophilic Metallosphaera sedula SARC-M1.</title>
        <authorList>
            <person name="Ai C."/>
            <person name="McCarthy S."/>
            <person name="Eckrich V."/>
            <person name="Rudrappa D."/>
            <person name="Qiu G."/>
            <person name="Blum P."/>
        </authorList>
    </citation>
    <scope>NUCLEOTIDE SEQUENCE [LARGE SCALE GENOMIC DNA]</scope>
    <source>
        <strain evidence="8 10">SARC-M1</strain>
    </source>
</reference>
<dbReference type="Proteomes" id="UP000062398">
    <property type="component" value="Chromosome"/>
</dbReference>
<feature type="domain" description="AMP-binding enzyme C-terminal" evidence="2">
    <location>
        <begin position="383"/>
        <end position="448"/>
    </location>
</feature>
<feature type="domain" description="AMP-dependent synthetase/ligase" evidence="1">
    <location>
        <begin position="175"/>
        <end position="332"/>
    </location>
</feature>